<dbReference type="RefSeq" id="WP_053998798.1">
    <property type="nucleotide sequence ID" value="NZ_JXMU01000010.1"/>
</dbReference>
<dbReference type="EMBL" id="JXMU01000010">
    <property type="protein sequence ID" value="KPB01490.1"/>
    <property type="molecule type" value="Genomic_DNA"/>
</dbReference>
<dbReference type="AlphaFoldDB" id="A0A0M9GMU9"/>
<dbReference type="Proteomes" id="UP000038011">
    <property type="component" value="Unassembled WGS sequence"/>
</dbReference>
<evidence type="ECO:0000256" key="1">
    <source>
        <dbReference type="SAM" id="Phobius"/>
    </source>
</evidence>
<dbReference type="OrthoDB" id="4868247at2"/>
<dbReference type="Pfam" id="PF14345">
    <property type="entry name" value="GDYXXLXY"/>
    <property type="match status" value="1"/>
</dbReference>
<keyword evidence="3" id="KW-1185">Reference proteome</keyword>
<feature type="transmembrane region" description="Helical" evidence="1">
    <location>
        <begin position="9"/>
        <end position="29"/>
    </location>
</feature>
<keyword evidence="1" id="KW-1133">Transmembrane helix</keyword>
<dbReference type="PATRIC" id="fig|1514904.3.peg.389"/>
<protein>
    <recommendedName>
        <fullName evidence="4">Membrane-anchored protein</fullName>
    </recommendedName>
</protein>
<proteinExistence type="predicted"/>
<evidence type="ECO:0000313" key="2">
    <source>
        <dbReference type="EMBL" id="KPB01490.1"/>
    </source>
</evidence>
<gene>
    <name evidence="2" type="ORF">SU32_07860</name>
</gene>
<evidence type="ECO:0008006" key="4">
    <source>
        <dbReference type="Google" id="ProtNLM"/>
    </source>
</evidence>
<name>A0A0M9GMU9_9HYPH</name>
<comment type="caution">
    <text evidence="2">The sequence shown here is derived from an EMBL/GenBank/DDBJ whole genome shotgun (WGS) entry which is preliminary data.</text>
</comment>
<reference evidence="2 3" key="1">
    <citation type="submission" date="2015-01" db="EMBL/GenBank/DDBJ databases">
        <title>Ahrensia donghaiensis sp. nov., a novel dimethylsulphoniopropionate-cleavage bacterium isolated from seawater and emended descriptions of the genus Ahrensia and Ahrensia kielensis.</title>
        <authorList>
            <person name="Liu J."/>
        </authorList>
    </citation>
    <scope>NUCLEOTIDE SEQUENCE [LARGE SCALE GENOMIC DNA]</scope>
    <source>
        <strain evidence="2 3">LZD062</strain>
    </source>
</reference>
<sequence length="197" mass="22632">MNKQAKKTYHLAGALFTIALMWVSVLWMIESRASILRDGQEIVLKTQPIDPRDFLRGRYVRLNFGISQIVVKDFAELFPDYKNTIYEGRPIYVIVQENDEGRHEYARLQLQTPESGLFIKGTLSTVYRLIDKENEGHVSIKFGIERFYASETVAPDLEKRMRDGEVTDIVVAVSADGSPQIKALRQGERNFLTEVLY</sequence>
<keyword evidence="1" id="KW-0472">Membrane</keyword>
<keyword evidence="1" id="KW-0812">Transmembrane</keyword>
<dbReference type="InterPro" id="IPR025833">
    <property type="entry name" value="GDYXXLXY"/>
</dbReference>
<evidence type="ECO:0000313" key="3">
    <source>
        <dbReference type="Proteomes" id="UP000038011"/>
    </source>
</evidence>
<accession>A0A0M9GMU9</accession>
<dbReference type="STRING" id="1514904.SU32_07860"/>
<organism evidence="2 3">
    <name type="scientific">Ahrensia marina</name>
    <dbReference type="NCBI Taxonomy" id="1514904"/>
    <lineage>
        <taxon>Bacteria</taxon>
        <taxon>Pseudomonadati</taxon>
        <taxon>Pseudomonadota</taxon>
        <taxon>Alphaproteobacteria</taxon>
        <taxon>Hyphomicrobiales</taxon>
        <taxon>Ahrensiaceae</taxon>
        <taxon>Ahrensia</taxon>
    </lineage>
</organism>